<dbReference type="SUPFAM" id="SSF52047">
    <property type="entry name" value="RNI-like"/>
    <property type="match status" value="1"/>
</dbReference>
<organism evidence="3 4">
    <name type="scientific">Rhodopirellula sallentina SM41</name>
    <dbReference type="NCBI Taxonomy" id="1263870"/>
    <lineage>
        <taxon>Bacteria</taxon>
        <taxon>Pseudomonadati</taxon>
        <taxon>Planctomycetota</taxon>
        <taxon>Planctomycetia</taxon>
        <taxon>Pirellulales</taxon>
        <taxon>Pirellulaceae</taxon>
        <taxon>Rhodopirellula</taxon>
    </lineage>
</organism>
<keyword evidence="2" id="KW-0472">Membrane</keyword>
<sequence length="362" mass="39877">MNAPPDDAKENPAATAGDTDTTGDVAEEVDGDSAAEQSPGGRLAVLRRMKKPLIGMAGFLLVVVLAVLVWKGLQDEEPVAEQTTPTVETSSREQFAEQVESILKGESNRLYFFDLEINDELLDELPLDTLIQESIDAAEQQRILAEESAQVAGSSAEDEDARESAAQRAAAEHSKDDEFDRHTAGSRDTAQPAKTFARLNTVLIDQGVVTDKGLDIIAQLPDLEHLRLRLSPVTDEGIVSLTGSKKLWLLNLPHSRITTEGVRKLQKLPKLKQLRLGSPRLSNECCRAIAELKTLRGLHLIGVPVTDDGLKTLTTLPRLESLYLDDPAVTETGWSWLFRNHPQLHVHVNQEHHDRDPHAHVH</sequence>
<proteinExistence type="predicted"/>
<dbReference type="InterPro" id="IPR032675">
    <property type="entry name" value="LRR_dom_sf"/>
</dbReference>
<dbReference type="GO" id="GO:0019005">
    <property type="term" value="C:SCF ubiquitin ligase complex"/>
    <property type="evidence" value="ECO:0007669"/>
    <property type="project" value="TreeGrafter"/>
</dbReference>
<keyword evidence="2" id="KW-0812">Transmembrane</keyword>
<keyword evidence="2" id="KW-1133">Transmembrane helix</keyword>
<feature type="compositionally biased region" description="Basic and acidic residues" evidence="1">
    <location>
        <begin position="1"/>
        <end position="10"/>
    </location>
</feature>
<evidence type="ECO:0000256" key="2">
    <source>
        <dbReference type="SAM" id="Phobius"/>
    </source>
</evidence>
<dbReference type="Proteomes" id="UP000011885">
    <property type="component" value="Unassembled WGS sequence"/>
</dbReference>
<dbReference type="PANTHER" id="PTHR13318:SF95">
    <property type="entry name" value="F-BOX PROTEIN YLR352W"/>
    <property type="match status" value="1"/>
</dbReference>
<gene>
    <name evidence="3" type="ORF">RSSM_04661</name>
</gene>
<evidence type="ECO:0000256" key="1">
    <source>
        <dbReference type="SAM" id="MobiDB-lite"/>
    </source>
</evidence>
<feature type="transmembrane region" description="Helical" evidence="2">
    <location>
        <begin position="53"/>
        <end position="73"/>
    </location>
</feature>
<dbReference type="PATRIC" id="fig|1263870.3.peg.4928"/>
<dbReference type="AlphaFoldDB" id="M5TY13"/>
<dbReference type="Gene3D" id="3.80.10.10">
    <property type="entry name" value="Ribonuclease Inhibitor"/>
    <property type="match status" value="1"/>
</dbReference>
<feature type="region of interest" description="Disordered" evidence="1">
    <location>
        <begin position="1"/>
        <end position="38"/>
    </location>
</feature>
<dbReference type="EMBL" id="ANOH01000319">
    <property type="protein sequence ID" value="EMI53914.1"/>
    <property type="molecule type" value="Genomic_DNA"/>
</dbReference>
<comment type="caution">
    <text evidence="3">The sequence shown here is derived from an EMBL/GenBank/DDBJ whole genome shotgun (WGS) entry which is preliminary data.</text>
</comment>
<reference evidence="3 4" key="1">
    <citation type="journal article" date="2013" name="Mar. Genomics">
        <title>Expression of sulfatases in Rhodopirellula baltica and the diversity of sulfatases in the genus Rhodopirellula.</title>
        <authorList>
            <person name="Wegner C.E."/>
            <person name="Richter-Heitmann T."/>
            <person name="Klindworth A."/>
            <person name="Klockow C."/>
            <person name="Richter M."/>
            <person name="Achstetter T."/>
            <person name="Glockner F.O."/>
            <person name="Harder J."/>
        </authorList>
    </citation>
    <scope>NUCLEOTIDE SEQUENCE [LARGE SCALE GENOMIC DNA]</scope>
    <source>
        <strain evidence="3 4">SM41</strain>
    </source>
</reference>
<evidence type="ECO:0000313" key="4">
    <source>
        <dbReference type="Proteomes" id="UP000011885"/>
    </source>
</evidence>
<protein>
    <submittedName>
        <fullName evidence="3">Adenylate cyclase regulatory protein</fullName>
    </submittedName>
</protein>
<accession>M5TY13</accession>
<name>M5TY13_9BACT</name>
<evidence type="ECO:0000313" key="3">
    <source>
        <dbReference type="EMBL" id="EMI53914.1"/>
    </source>
</evidence>
<feature type="region of interest" description="Disordered" evidence="1">
    <location>
        <begin position="146"/>
        <end position="190"/>
    </location>
</feature>
<dbReference type="PANTHER" id="PTHR13318">
    <property type="entry name" value="PARTNER OF PAIRED, ISOFORM B-RELATED"/>
    <property type="match status" value="1"/>
</dbReference>
<feature type="compositionally biased region" description="Basic and acidic residues" evidence="1">
    <location>
        <begin position="162"/>
        <end position="185"/>
    </location>
</feature>
<dbReference type="GO" id="GO:0031146">
    <property type="term" value="P:SCF-dependent proteasomal ubiquitin-dependent protein catabolic process"/>
    <property type="evidence" value="ECO:0007669"/>
    <property type="project" value="TreeGrafter"/>
</dbReference>
<dbReference type="RefSeq" id="WP_008683693.1">
    <property type="nucleotide sequence ID" value="NZ_ANOH01000319.1"/>
</dbReference>
<keyword evidence="4" id="KW-1185">Reference proteome</keyword>
<feature type="compositionally biased region" description="Low complexity" evidence="1">
    <location>
        <begin position="13"/>
        <end position="24"/>
    </location>
</feature>